<evidence type="ECO:0000313" key="3">
    <source>
        <dbReference type="EMBL" id="MEN1759944.1"/>
    </source>
</evidence>
<comment type="caution">
    <text evidence="3">The sequence shown here is derived from an EMBL/GenBank/DDBJ whole genome shotgun (WGS) entry which is preliminary data.</text>
</comment>
<keyword evidence="2" id="KW-0732">Signal</keyword>
<evidence type="ECO:0000313" key="4">
    <source>
        <dbReference type="Proteomes" id="UP001407405"/>
    </source>
</evidence>
<keyword evidence="1" id="KW-0812">Transmembrane</keyword>
<keyword evidence="4" id="KW-1185">Reference proteome</keyword>
<evidence type="ECO:0000256" key="2">
    <source>
        <dbReference type="SAM" id="SignalP"/>
    </source>
</evidence>
<dbReference type="Proteomes" id="UP001407405">
    <property type="component" value="Unassembled WGS sequence"/>
</dbReference>
<keyword evidence="1" id="KW-1133">Transmembrane helix</keyword>
<name>A0ABU9VSA2_9CLOT</name>
<dbReference type="RefSeq" id="WP_343185269.1">
    <property type="nucleotide sequence ID" value="NZ_JBCITM010000004.1"/>
</dbReference>
<gene>
    <name evidence="3" type="ORF">AAIG11_05650</name>
</gene>
<organism evidence="3 4">
    <name type="scientific">Anoxynatronum sibiricum</name>
    <dbReference type="NCBI Taxonomy" id="210623"/>
    <lineage>
        <taxon>Bacteria</taxon>
        <taxon>Bacillati</taxon>
        <taxon>Bacillota</taxon>
        <taxon>Clostridia</taxon>
        <taxon>Eubacteriales</taxon>
        <taxon>Clostridiaceae</taxon>
        <taxon>Anoxynatronum</taxon>
    </lineage>
</organism>
<keyword evidence="1" id="KW-0472">Membrane</keyword>
<proteinExistence type="predicted"/>
<reference evidence="3 4" key="1">
    <citation type="submission" date="2024-04" db="EMBL/GenBank/DDBJ databases">
        <title>Genome sequencing and metabolic network reconstruction of aminoacids and betaine degradation by Anoxynatronum sibiricum.</title>
        <authorList>
            <person name="Detkova E.N."/>
            <person name="Boltjanskaja Y.V."/>
            <person name="Mardanov A.V."/>
            <person name="Kevbrin V."/>
        </authorList>
    </citation>
    <scope>NUCLEOTIDE SEQUENCE [LARGE SCALE GENOMIC DNA]</scope>
    <source>
        <strain evidence="3 4">Z-7981</strain>
    </source>
</reference>
<feature type="chain" id="PRO_5045963501" evidence="2">
    <location>
        <begin position="30"/>
        <end position="61"/>
    </location>
</feature>
<evidence type="ECO:0000256" key="1">
    <source>
        <dbReference type="SAM" id="Phobius"/>
    </source>
</evidence>
<protein>
    <submittedName>
        <fullName evidence="3">Uncharacterized protein</fullName>
    </submittedName>
</protein>
<feature type="transmembrane region" description="Helical" evidence="1">
    <location>
        <begin position="39"/>
        <end position="60"/>
    </location>
</feature>
<sequence>MKCNVVKRRSVGMLITTVSIMLAMNPVSAATNSTTEAAGWLSDLIIACVNLFVRLVMIFVG</sequence>
<accession>A0ABU9VSA2</accession>
<dbReference type="EMBL" id="JBCITM010000004">
    <property type="protein sequence ID" value="MEN1759944.1"/>
    <property type="molecule type" value="Genomic_DNA"/>
</dbReference>
<feature type="signal peptide" evidence="2">
    <location>
        <begin position="1"/>
        <end position="29"/>
    </location>
</feature>